<dbReference type="EMBL" id="JAANER010000003">
    <property type="protein sequence ID" value="KAG9192032.1"/>
    <property type="molecule type" value="Genomic_DNA"/>
</dbReference>
<proteinExistence type="predicted"/>
<sequence length="242" mass="26493">MSKSSPPTVPVVAYRPSNPTAVHEFYLLGVSGGAPYVVAYLKEVSMDRLVGASMVSVIYPVKLGTAGMILPSRIILWAASWMTSLATAFFDSTMAKASRNDDLKVLEDIIAKEIDGRHPSNQEAIRDTINWPIYVSMTRESFYRGSEGASWEARLHGSDRGFELGQLYAGENGVPVTLWHGREDQNCPAAMAAMAKDLLPDASLRLKDGEGPMMYIFQNADNVLEDLTCETEGEEYMMVGAA</sequence>
<organism evidence="1 2">
    <name type="scientific">Alternaria panax</name>
    <dbReference type="NCBI Taxonomy" id="48097"/>
    <lineage>
        <taxon>Eukaryota</taxon>
        <taxon>Fungi</taxon>
        <taxon>Dikarya</taxon>
        <taxon>Ascomycota</taxon>
        <taxon>Pezizomycotina</taxon>
        <taxon>Dothideomycetes</taxon>
        <taxon>Pleosporomycetidae</taxon>
        <taxon>Pleosporales</taxon>
        <taxon>Pleosporineae</taxon>
        <taxon>Pleosporaceae</taxon>
        <taxon>Alternaria</taxon>
        <taxon>Alternaria sect. Panax</taxon>
    </lineage>
</organism>
<dbReference type="Proteomes" id="UP001199106">
    <property type="component" value="Unassembled WGS sequence"/>
</dbReference>
<dbReference type="SUPFAM" id="SSF53474">
    <property type="entry name" value="alpha/beta-Hydrolases"/>
    <property type="match status" value="1"/>
</dbReference>
<dbReference type="InterPro" id="IPR029058">
    <property type="entry name" value="AB_hydrolase_fold"/>
</dbReference>
<comment type="caution">
    <text evidence="1">The sequence shown here is derived from an EMBL/GenBank/DDBJ whole genome shotgun (WGS) entry which is preliminary data.</text>
</comment>
<keyword evidence="2" id="KW-1185">Reference proteome</keyword>
<evidence type="ECO:0000313" key="1">
    <source>
        <dbReference type="EMBL" id="KAG9192032.1"/>
    </source>
</evidence>
<accession>A0AAD4ICK1</accession>
<evidence type="ECO:0000313" key="2">
    <source>
        <dbReference type="Proteomes" id="UP001199106"/>
    </source>
</evidence>
<gene>
    <name evidence="1" type="ORF">G6011_10766</name>
</gene>
<protein>
    <submittedName>
        <fullName evidence="1">Uncharacterized protein</fullName>
    </submittedName>
</protein>
<dbReference type="AlphaFoldDB" id="A0AAD4ICK1"/>
<dbReference type="Gene3D" id="3.40.50.1820">
    <property type="entry name" value="alpha/beta hydrolase"/>
    <property type="match status" value="1"/>
</dbReference>
<reference evidence="1" key="1">
    <citation type="submission" date="2021-07" db="EMBL/GenBank/DDBJ databases">
        <title>Genome Resource of American Ginseng Black Spot Pathogen Alternaria panax.</title>
        <authorList>
            <person name="Qiu C."/>
            <person name="Wang W."/>
            <person name="Liu Z."/>
        </authorList>
    </citation>
    <scope>NUCLEOTIDE SEQUENCE</scope>
    <source>
        <strain evidence="1">BNCC115425</strain>
    </source>
</reference>
<name>A0AAD4ICK1_9PLEO</name>